<dbReference type="Proteomes" id="UP000238296">
    <property type="component" value="Unassembled WGS sequence"/>
</dbReference>
<dbReference type="AlphaFoldDB" id="A0A2S8BLZ8"/>
<organism evidence="1 2">
    <name type="scientific">Mycobacterium talmoniae</name>
    <dbReference type="NCBI Taxonomy" id="1858794"/>
    <lineage>
        <taxon>Bacteria</taxon>
        <taxon>Bacillati</taxon>
        <taxon>Actinomycetota</taxon>
        <taxon>Actinomycetes</taxon>
        <taxon>Mycobacteriales</taxon>
        <taxon>Mycobacteriaceae</taxon>
        <taxon>Mycobacterium</taxon>
    </lineage>
</organism>
<accession>A0A2S8BLZ8</accession>
<evidence type="ECO:0000313" key="2">
    <source>
        <dbReference type="Proteomes" id="UP000238296"/>
    </source>
</evidence>
<proteinExistence type="predicted"/>
<sequence length="117" mass="12651">MTESSPRRCAAIAAPTACKVWVPTGTEIGAQHFSVKPNPPFQVPRQAAATWAAGMPRTRNTPSSRYCGNNQSVLRRQAAAPIWAASWPRQEANSASSPWRCRLISSVSSSRVTTIIS</sequence>
<evidence type="ECO:0000313" key="1">
    <source>
        <dbReference type="EMBL" id="PQM47721.1"/>
    </source>
</evidence>
<reference evidence="1 2" key="1">
    <citation type="journal article" date="2017" name="Int. J. Syst. Evol. Microbiol.">
        <title>Mycobacterium talmoniae sp. nov., a slowly growing mycobacterium isolated from human respiratory samples.</title>
        <authorList>
            <person name="Davidson R.M."/>
            <person name="DeGroote M.A."/>
            <person name="Marola J.L."/>
            <person name="Buss S."/>
            <person name="Jones V."/>
            <person name="McNeil M.R."/>
            <person name="Freifeld A.G."/>
            <person name="Elaine Epperson L."/>
            <person name="Hasan N.A."/>
            <person name="Jackson M."/>
            <person name="Iwen P.C."/>
            <person name="Salfinger M."/>
            <person name="Strong M."/>
        </authorList>
    </citation>
    <scope>NUCLEOTIDE SEQUENCE [LARGE SCALE GENOMIC DNA]</scope>
    <source>
        <strain evidence="1 2">ATCC BAA-2683</strain>
    </source>
</reference>
<name>A0A2S8BLZ8_9MYCO</name>
<comment type="caution">
    <text evidence="1">The sequence shown here is derived from an EMBL/GenBank/DDBJ whole genome shotgun (WGS) entry which is preliminary data.</text>
</comment>
<dbReference type="EMBL" id="PPEA01000291">
    <property type="protein sequence ID" value="PQM47721.1"/>
    <property type="molecule type" value="Genomic_DNA"/>
</dbReference>
<protein>
    <submittedName>
        <fullName evidence="1">Uncharacterized protein</fullName>
    </submittedName>
</protein>
<gene>
    <name evidence="1" type="ORF">C1Y40_02068</name>
</gene>